<evidence type="ECO:0000313" key="1">
    <source>
        <dbReference type="EMBL" id="RVW48592.1"/>
    </source>
</evidence>
<accession>A0A438ELN0</accession>
<comment type="caution">
    <text evidence="1">The sequence shown here is derived from an EMBL/GenBank/DDBJ whole genome shotgun (WGS) entry which is preliminary data.</text>
</comment>
<reference evidence="1 2" key="1">
    <citation type="journal article" date="2018" name="PLoS Genet.">
        <title>Population sequencing reveals clonal diversity and ancestral inbreeding in the grapevine cultivar Chardonnay.</title>
        <authorList>
            <person name="Roach M.J."/>
            <person name="Johnson D.L."/>
            <person name="Bohlmann J."/>
            <person name="van Vuuren H.J."/>
            <person name="Jones S.J."/>
            <person name="Pretorius I.S."/>
            <person name="Schmidt S.A."/>
            <person name="Borneman A.R."/>
        </authorList>
    </citation>
    <scope>NUCLEOTIDE SEQUENCE [LARGE SCALE GENOMIC DNA]</scope>
    <source>
        <strain evidence="2">cv. Chardonnay</strain>
        <tissue evidence="1">Leaf</tissue>
    </source>
</reference>
<dbReference type="EMBL" id="QGNW01001249">
    <property type="protein sequence ID" value="RVW48592.1"/>
    <property type="molecule type" value="Genomic_DNA"/>
</dbReference>
<dbReference type="Proteomes" id="UP000288805">
    <property type="component" value="Unassembled WGS sequence"/>
</dbReference>
<gene>
    <name evidence="1" type="ORF">CK203_089940</name>
</gene>
<organism evidence="1 2">
    <name type="scientific">Vitis vinifera</name>
    <name type="common">Grape</name>
    <dbReference type="NCBI Taxonomy" id="29760"/>
    <lineage>
        <taxon>Eukaryota</taxon>
        <taxon>Viridiplantae</taxon>
        <taxon>Streptophyta</taxon>
        <taxon>Embryophyta</taxon>
        <taxon>Tracheophyta</taxon>
        <taxon>Spermatophyta</taxon>
        <taxon>Magnoliopsida</taxon>
        <taxon>eudicotyledons</taxon>
        <taxon>Gunneridae</taxon>
        <taxon>Pentapetalae</taxon>
        <taxon>rosids</taxon>
        <taxon>Vitales</taxon>
        <taxon>Vitaceae</taxon>
        <taxon>Viteae</taxon>
        <taxon>Vitis</taxon>
    </lineage>
</organism>
<proteinExistence type="predicted"/>
<dbReference type="AlphaFoldDB" id="A0A438ELN0"/>
<protein>
    <submittedName>
        <fullName evidence="1">Uncharacterized protein</fullName>
    </submittedName>
</protein>
<sequence length="60" mass="6637">MCQQAPNSFVVPQLLVPGYLDCIFKCFIPSPTALALLPINSYLVGGLCQNYYPCQRIEAN</sequence>
<name>A0A438ELN0_VITVI</name>
<evidence type="ECO:0000313" key="2">
    <source>
        <dbReference type="Proteomes" id="UP000288805"/>
    </source>
</evidence>